<dbReference type="Proteomes" id="UP000823775">
    <property type="component" value="Unassembled WGS sequence"/>
</dbReference>
<evidence type="ECO:0000313" key="1">
    <source>
        <dbReference type="EMBL" id="MCD9645931.1"/>
    </source>
</evidence>
<feature type="non-terminal residue" evidence="1">
    <location>
        <position position="1"/>
    </location>
</feature>
<accession>A0ABS8VHW1</accession>
<comment type="caution">
    <text evidence="1">The sequence shown here is derived from an EMBL/GenBank/DDBJ whole genome shotgun (WGS) entry which is preliminary data.</text>
</comment>
<organism evidence="1 2">
    <name type="scientific">Datura stramonium</name>
    <name type="common">Jimsonweed</name>
    <name type="synonym">Common thornapple</name>
    <dbReference type="NCBI Taxonomy" id="4076"/>
    <lineage>
        <taxon>Eukaryota</taxon>
        <taxon>Viridiplantae</taxon>
        <taxon>Streptophyta</taxon>
        <taxon>Embryophyta</taxon>
        <taxon>Tracheophyta</taxon>
        <taxon>Spermatophyta</taxon>
        <taxon>Magnoliopsida</taxon>
        <taxon>eudicotyledons</taxon>
        <taxon>Gunneridae</taxon>
        <taxon>Pentapetalae</taxon>
        <taxon>asterids</taxon>
        <taxon>lamiids</taxon>
        <taxon>Solanales</taxon>
        <taxon>Solanaceae</taxon>
        <taxon>Solanoideae</taxon>
        <taxon>Datureae</taxon>
        <taxon>Datura</taxon>
    </lineage>
</organism>
<dbReference type="EMBL" id="JACEIK010004611">
    <property type="protein sequence ID" value="MCD9645931.1"/>
    <property type="molecule type" value="Genomic_DNA"/>
</dbReference>
<reference evidence="1 2" key="1">
    <citation type="journal article" date="2021" name="BMC Genomics">
        <title>Datura genome reveals duplications of psychoactive alkaloid biosynthetic genes and high mutation rate following tissue culture.</title>
        <authorList>
            <person name="Rajewski A."/>
            <person name="Carter-House D."/>
            <person name="Stajich J."/>
            <person name="Litt A."/>
        </authorList>
    </citation>
    <scope>NUCLEOTIDE SEQUENCE [LARGE SCALE GENOMIC DNA]</scope>
    <source>
        <strain evidence="1">AR-01</strain>
    </source>
</reference>
<evidence type="ECO:0000313" key="2">
    <source>
        <dbReference type="Proteomes" id="UP000823775"/>
    </source>
</evidence>
<proteinExistence type="predicted"/>
<gene>
    <name evidence="1" type="ORF">HAX54_035351</name>
</gene>
<keyword evidence="2" id="KW-1185">Reference proteome</keyword>
<name>A0ABS8VHW1_DATST</name>
<protein>
    <submittedName>
        <fullName evidence="1">Uncharacterized protein</fullName>
    </submittedName>
</protein>
<sequence length="66" mass="7753">HQTQNNFIHAITVPSISTLIWDQSRRGQGVARGFRSVWGFTVCWLKLWLRFPFRLLKYVRSSTNSS</sequence>